<evidence type="ECO:0000313" key="2">
    <source>
        <dbReference type="EMBL" id="MBS0026304.1"/>
    </source>
</evidence>
<sequence length="108" mass="12103">MKMNDLDAQIVASTDTTSRLNYLRLQHLFFTIITYINGTQSLKKKSEWTVCVFHSTCTFYYYCPRAVLPAGARPLRLAGDQRNHSALSPAERTRCHRLPGGAQGPSGL</sequence>
<dbReference type="EMBL" id="JAGTXB010000001">
    <property type="protein sequence ID" value="MBS0026304.1"/>
    <property type="molecule type" value="Genomic_DNA"/>
</dbReference>
<dbReference type="Proteomes" id="UP000676386">
    <property type="component" value="Unassembled WGS sequence"/>
</dbReference>
<proteinExistence type="predicted"/>
<reference evidence="2 3" key="1">
    <citation type="submission" date="2021-04" db="EMBL/GenBank/DDBJ databases">
        <title>Chitinophaga sp. nov., isolated from the rhizosphere soil.</title>
        <authorList>
            <person name="He S."/>
        </authorList>
    </citation>
    <scope>NUCLEOTIDE SEQUENCE [LARGE SCALE GENOMIC DNA]</scope>
    <source>
        <strain evidence="2 3">2R12</strain>
    </source>
</reference>
<keyword evidence="3" id="KW-1185">Reference proteome</keyword>
<comment type="caution">
    <text evidence="2">The sequence shown here is derived from an EMBL/GenBank/DDBJ whole genome shotgun (WGS) entry which is preliminary data.</text>
</comment>
<feature type="region of interest" description="Disordered" evidence="1">
    <location>
        <begin position="81"/>
        <end position="108"/>
    </location>
</feature>
<gene>
    <name evidence="2" type="ORF">KE626_03165</name>
</gene>
<dbReference type="RefSeq" id="WP_211971423.1">
    <property type="nucleotide sequence ID" value="NZ_CBFHAM010000005.1"/>
</dbReference>
<protein>
    <submittedName>
        <fullName evidence="2">Uncharacterized protein</fullName>
    </submittedName>
</protein>
<evidence type="ECO:0000313" key="3">
    <source>
        <dbReference type="Proteomes" id="UP000676386"/>
    </source>
</evidence>
<accession>A0ABS5ITM3</accession>
<evidence type="ECO:0000256" key="1">
    <source>
        <dbReference type="SAM" id="MobiDB-lite"/>
    </source>
</evidence>
<organism evidence="2 3">
    <name type="scientific">Chitinophaga hostae</name>
    <dbReference type="NCBI Taxonomy" id="2831022"/>
    <lineage>
        <taxon>Bacteria</taxon>
        <taxon>Pseudomonadati</taxon>
        <taxon>Bacteroidota</taxon>
        <taxon>Chitinophagia</taxon>
        <taxon>Chitinophagales</taxon>
        <taxon>Chitinophagaceae</taxon>
        <taxon>Chitinophaga</taxon>
    </lineage>
</organism>
<name>A0ABS5ITM3_9BACT</name>